<evidence type="ECO:0000256" key="1">
    <source>
        <dbReference type="ARBA" id="ARBA00004141"/>
    </source>
</evidence>
<dbReference type="PROSITE" id="PS50893">
    <property type="entry name" value="ABC_TRANSPORTER_2"/>
    <property type="match status" value="2"/>
</dbReference>
<dbReference type="STRING" id="1071381.G8C1G0"/>
<dbReference type="SUPFAM" id="SSF52540">
    <property type="entry name" value="P-loop containing nucleoside triphosphate hydrolases"/>
    <property type="match status" value="2"/>
</dbReference>
<feature type="transmembrane region" description="Helical" evidence="8">
    <location>
        <begin position="904"/>
        <end position="930"/>
    </location>
</feature>
<keyword evidence="4" id="KW-0547">Nucleotide-binding</keyword>
<evidence type="ECO:0000256" key="7">
    <source>
        <dbReference type="ARBA" id="ARBA00023136"/>
    </source>
</evidence>
<dbReference type="InterPro" id="IPR017871">
    <property type="entry name" value="ABC_transporter-like_CS"/>
</dbReference>
<dbReference type="GO" id="GO:0005743">
    <property type="term" value="C:mitochondrial inner membrane"/>
    <property type="evidence" value="ECO:0007669"/>
    <property type="project" value="TreeGrafter"/>
</dbReference>
<feature type="transmembrane region" description="Helical" evidence="8">
    <location>
        <begin position="283"/>
        <end position="304"/>
    </location>
</feature>
<feature type="transmembrane region" description="Helical" evidence="8">
    <location>
        <begin position="146"/>
        <end position="165"/>
    </location>
</feature>
<dbReference type="GO" id="GO:0090374">
    <property type="term" value="P:oligopeptide export from mitochondrion"/>
    <property type="evidence" value="ECO:0007669"/>
    <property type="project" value="TreeGrafter"/>
</dbReference>
<dbReference type="PROSITE" id="PS50929">
    <property type="entry name" value="ABC_TM1F"/>
    <property type="match status" value="2"/>
</dbReference>
<dbReference type="OrthoDB" id="6500128at2759"/>
<evidence type="ECO:0000259" key="9">
    <source>
        <dbReference type="PROSITE" id="PS50893"/>
    </source>
</evidence>
<gene>
    <name evidence="11" type="primary">TPHA0O00160</name>
    <name evidence="11" type="ordered locus">TPHA_0O00160</name>
</gene>
<evidence type="ECO:0008006" key="13">
    <source>
        <dbReference type="Google" id="ProtNLM"/>
    </source>
</evidence>
<dbReference type="FunFam" id="3.40.50.300:FF:000604">
    <property type="entry name" value="ABC transporter B family member 28"/>
    <property type="match status" value="1"/>
</dbReference>
<feature type="domain" description="ABC transmembrane type-1" evidence="10">
    <location>
        <begin position="16"/>
        <end position="312"/>
    </location>
</feature>
<proteinExistence type="predicted"/>
<dbReference type="SMART" id="SM00382">
    <property type="entry name" value="AAA"/>
    <property type="match status" value="2"/>
</dbReference>
<dbReference type="PROSITE" id="PS00211">
    <property type="entry name" value="ABC_TRANSPORTER_1"/>
    <property type="match status" value="2"/>
</dbReference>
<keyword evidence="12" id="KW-1185">Reference proteome</keyword>
<dbReference type="InterPro" id="IPR027417">
    <property type="entry name" value="P-loop_NTPase"/>
</dbReference>
<dbReference type="PANTHER" id="PTHR43394">
    <property type="entry name" value="ATP-DEPENDENT PERMEASE MDL1, MITOCHONDRIAL"/>
    <property type="match status" value="1"/>
</dbReference>
<dbReference type="Gene3D" id="3.40.50.300">
    <property type="entry name" value="P-loop containing nucleotide triphosphate hydrolases"/>
    <property type="match status" value="2"/>
</dbReference>
<accession>G8C1G0</accession>
<dbReference type="AlphaFoldDB" id="G8C1G0"/>
<evidence type="ECO:0000256" key="2">
    <source>
        <dbReference type="ARBA" id="ARBA00022448"/>
    </source>
</evidence>
<dbReference type="GO" id="GO:0005794">
    <property type="term" value="C:Golgi apparatus"/>
    <property type="evidence" value="ECO:0007669"/>
    <property type="project" value="EnsemblFungi"/>
</dbReference>
<dbReference type="Proteomes" id="UP000005666">
    <property type="component" value="Chromosome 15"/>
</dbReference>
<keyword evidence="2" id="KW-0813">Transport</keyword>
<dbReference type="OMA" id="TFWACLT"/>
<dbReference type="SUPFAM" id="SSF90123">
    <property type="entry name" value="ABC transporter transmembrane region"/>
    <property type="match status" value="2"/>
</dbReference>
<protein>
    <recommendedName>
        <fullName evidence="13">Alpha-factor-transporting ATPase</fullName>
    </recommendedName>
</protein>
<dbReference type="CDD" id="cd18577">
    <property type="entry name" value="ABC_6TM_Pgp_ABCB1_D1_like"/>
    <property type="match status" value="1"/>
</dbReference>
<dbReference type="GO" id="GO:0015421">
    <property type="term" value="F:ABC-type oligopeptide transporter activity"/>
    <property type="evidence" value="ECO:0007669"/>
    <property type="project" value="TreeGrafter"/>
</dbReference>
<feature type="domain" description="ABC transporter" evidence="9">
    <location>
        <begin position="1010"/>
        <end position="1251"/>
    </location>
</feature>
<name>G8C1G0_TETPH</name>
<feature type="transmembrane region" description="Helical" evidence="8">
    <location>
        <begin position="70"/>
        <end position="93"/>
    </location>
</feature>
<dbReference type="HOGENOM" id="CLU_000604_17_2_1"/>
<feature type="transmembrane region" description="Helical" evidence="8">
    <location>
        <begin position="724"/>
        <end position="749"/>
    </location>
</feature>
<dbReference type="Gene3D" id="1.20.1560.10">
    <property type="entry name" value="ABC transporter type 1, transmembrane domain"/>
    <property type="match status" value="1"/>
</dbReference>
<feature type="transmembrane region" description="Helical" evidence="8">
    <location>
        <begin position="248"/>
        <end position="271"/>
    </location>
</feature>
<dbReference type="GeneID" id="11530602"/>
<evidence type="ECO:0000256" key="3">
    <source>
        <dbReference type="ARBA" id="ARBA00022692"/>
    </source>
</evidence>
<feature type="transmembrane region" description="Helical" evidence="8">
    <location>
        <begin position="171"/>
        <end position="191"/>
    </location>
</feature>
<feature type="transmembrane region" description="Helical" evidence="8">
    <location>
        <begin position="801"/>
        <end position="820"/>
    </location>
</feature>
<evidence type="ECO:0000313" key="12">
    <source>
        <dbReference type="Proteomes" id="UP000005666"/>
    </source>
</evidence>
<dbReference type="EMBL" id="HE612870">
    <property type="protein sequence ID" value="CCE65988.1"/>
    <property type="molecule type" value="Genomic_DNA"/>
</dbReference>
<feature type="transmembrane region" description="Helical" evidence="8">
    <location>
        <begin position="679"/>
        <end position="704"/>
    </location>
</feature>
<keyword evidence="3 8" id="KW-0812">Transmembrane</keyword>
<dbReference type="GO" id="GO:0043332">
    <property type="term" value="C:mating projection tip"/>
    <property type="evidence" value="ECO:0007669"/>
    <property type="project" value="EnsemblFungi"/>
</dbReference>
<keyword evidence="5" id="KW-0067">ATP-binding</keyword>
<dbReference type="RefSeq" id="XP_003688422.1">
    <property type="nucleotide sequence ID" value="XM_003688374.1"/>
</dbReference>
<evidence type="ECO:0000313" key="11">
    <source>
        <dbReference type="EMBL" id="CCE65988.1"/>
    </source>
</evidence>
<dbReference type="GO" id="GO:0015440">
    <property type="term" value="F:ABC-type peptide transporter activity"/>
    <property type="evidence" value="ECO:0007669"/>
    <property type="project" value="EnsemblFungi"/>
</dbReference>
<dbReference type="InterPro" id="IPR003593">
    <property type="entry name" value="AAA+_ATPase"/>
</dbReference>
<dbReference type="InterPro" id="IPR003439">
    <property type="entry name" value="ABC_transporter-like_ATP-bd"/>
</dbReference>
<dbReference type="Pfam" id="PF00005">
    <property type="entry name" value="ABC_tran"/>
    <property type="match status" value="2"/>
</dbReference>
<feature type="domain" description="ABC transmembrane type-1" evidence="10">
    <location>
        <begin position="681"/>
        <end position="969"/>
    </location>
</feature>
<sequence>MKFEHLYMYVSLRKDFLLLAFLALSTIANGLVPAITSILTGRVFELLSKFTKAEEYGIGYLQHQLTLKSMAILALGAAGIPSMWMSISSWMALGERQGFRVRSKLLEEYLEKPMEWYDLKENLAGDFTQLNRCMEELRSGSAEASAVTYQNCVAIIALICVSFYYSWQLTLIILCTSPFIIVCAACFSRFIQKYASFENKETAAAADLLMWTMDSSQTVKLSCTQSKEIKKFETLVSKCNDYFIRTSLFTAANIGILRFLTLSMFVQGFWFGSTMIRKGKLNISDVITCFYSCLMLGSILNTTLHHVIFIQKGQVALAKIQKFINESPELPSKTLTSSGLVYSHVDISIDNLTFAYPSRPTENVLKNVSLKIKSARTTFIVGKSGSGKSTITNLIMKFYEDYKGNIIVGDKDIRSVPIDELLQNITLVEQRCTLFNDTLKNNILLGSKYTSQTINDGLLSSICSLACLDSVISSLPDGIETRLGTDGITLSGGQQQRVALARAFLRDTDILILDEAVSALDIMQREILMRNISKVRQNKTTIILTHDLNQINDNDYIYLFENNEIKENGFKKTLMNDENTLFYNMYNLQRNAAITDSRASSPTIYDKDEVYEKKDDFVISPISGETFDVMKYYSEESSDDTESILSSKNTDTESSNPNSKVPIKYIIKRMVRTCKMKPTLFMGLFCAVVAGVTNPLFSWGFSYLLNGILPSSSGIGSSYYLLKWSLIVLAIALADGTFNFIKIFILGYCSEYWIMDLRNELMQCVSQKRFEWYGRSSNKSSEISALALNDLRDLRTLVTEFLSTMSTFVTVSMMGLIWAIATGWKLSLVCISMFPLIIIFSMIYGTVLQNYETSYKSAVADLENLQYEMITSIKTIKCLRLNDHFLGLYSELEKKMKRIAKKRTIVTGLGLSMLTTITTCIQSILYYYGLKLVLTGEYTSKTMFQTFTLVLFTVTTCNSLVSQIPDVSRGQRAASWVLRIIDENEYTKEVNGEDCRVETIEHENDSDPLIEIENLNFHYPNTPGVNVYQDLNLKINSGETIGLVGQSGSGKSTLMYLLTKLYDVQDNRILINGTDINDWSYDILRAEICVVEQKPNLFHGTIRENITYGVSEKNPVSETEVQELLQLVDMHEFVEALPKALDTVVDIGLLSGGQAQRLCIVRTLLRKPKVLILDECTSSLDAQTTQIVIALIKDLNTKLGWDILTIVITHNRQMMQCCSRLVVLDVGRVVEDGQFDDLHQPGRILHSILSSGE</sequence>
<dbReference type="KEGG" id="tpf:TPHA_0O00160"/>
<evidence type="ECO:0000256" key="8">
    <source>
        <dbReference type="SAM" id="Phobius"/>
    </source>
</evidence>
<organism evidence="11 12">
    <name type="scientific">Tetrapisispora phaffii (strain ATCC 24235 / CBS 4417 / NBRC 1672 / NRRL Y-8282 / UCD 70-5)</name>
    <name type="common">Yeast</name>
    <name type="synonym">Fabospora phaffii</name>
    <dbReference type="NCBI Taxonomy" id="1071381"/>
    <lineage>
        <taxon>Eukaryota</taxon>
        <taxon>Fungi</taxon>
        <taxon>Dikarya</taxon>
        <taxon>Ascomycota</taxon>
        <taxon>Saccharomycotina</taxon>
        <taxon>Saccharomycetes</taxon>
        <taxon>Saccharomycetales</taxon>
        <taxon>Saccharomycetaceae</taxon>
        <taxon>Tetrapisispora</taxon>
    </lineage>
</organism>
<dbReference type="InterPro" id="IPR039421">
    <property type="entry name" value="Type_1_exporter"/>
</dbReference>
<evidence type="ECO:0000256" key="6">
    <source>
        <dbReference type="ARBA" id="ARBA00022989"/>
    </source>
</evidence>
<evidence type="ECO:0000256" key="4">
    <source>
        <dbReference type="ARBA" id="ARBA00022741"/>
    </source>
</evidence>
<comment type="subcellular location">
    <subcellularLocation>
        <location evidence="1">Membrane</location>
        <topology evidence="1">Multi-pass membrane protein</topology>
    </subcellularLocation>
</comment>
<dbReference type="GO" id="GO:0016887">
    <property type="term" value="F:ATP hydrolysis activity"/>
    <property type="evidence" value="ECO:0007669"/>
    <property type="project" value="InterPro"/>
</dbReference>
<evidence type="ECO:0000256" key="5">
    <source>
        <dbReference type="ARBA" id="ARBA00022840"/>
    </source>
</evidence>
<reference evidence="11 12" key="1">
    <citation type="journal article" date="2011" name="Proc. Natl. Acad. Sci. U.S.A.">
        <title>Evolutionary erosion of yeast sex chromosomes by mating-type switching accidents.</title>
        <authorList>
            <person name="Gordon J.L."/>
            <person name="Armisen D."/>
            <person name="Proux-Wera E."/>
            <person name="Oheigeartaigh S.S."/>
            <person name="Byrne K.P."/>
            <person name="Wolfe K.H."/>
        </authorList>
    </citation>
    <scope>NUCLEOTIDE SEQUENCE [LARGE SCALE GENOMIC DNA]</scope>
    <source>
        <strain evidence="12">ATCC 24235 / CBS 4417 / NBRC 1672 / NRRL Y-8282 / UCD 70-5</strain>
    </source>
</reference>
<dbReference type="GO" id="GO:0000770">
    <property type="term" value="P:peptide pheromone export"/>
    <property type="evidence" value="ECO:0007669"/>
    <property type="project" value="EnsemblFungi"/>
</dbReference>
<evidence type="ECO:0000259" key="10">
    <source>
        <dbReference type="PROSITE" id="PS50929"/>
    </source>
</evidence>
<feature type="domain" description="ABC transporter" evidence="9">
    <location>
        <begin position="347"/>
        <end position="587"/>
    </location>
</feature>
<dbReference type="InterPro" id="IPR011527">
    <property type="entry name" value="ABC1_TM_dom"/>
</dbReference>
<dbReference type="GO" id="GO:0005524">
    <property type="term" value="F:ATP binding"/>
    <property type="evidence" value="ECO:0007669"/>
    <property type="project" value="UniProtKB-KW"/>
</dbReference>
<dbReference type="PANTHER" id="PTHR43394:SF15">
    <property type="entry name" value="ALPHA-FACTOR-TRANSPORTING ATPASE"/>
    <property type="match status" value="1"/>
</dbReference>
<dbReference type="InterPro" id="IPR036640">
    <property type="entry name" value="ABC1_TM_sf"/>
</dbReference>
<feature type="transmembrane region" description="Helical" evidence="8">
    <location>
        <begin position="826"/>
        <end position="847"/>
    </location>
</feature>
<dbReference type="GO" id="GO:0005886">
    <property type="term" value="C:plasma membrane"/>
    <property type="evidence" value="ECO:0007669"/>
    <property type="project" value="EnsemblFungi"/>
</dbReference>
<keyword evidence="7 8" id="KW-0472">Membrane</keyword>
<dbReference type="Pfam" id="PF00664">
    <property type="entry name" value="ABC_membrane"/>
    <property type="match status" value="2"/>
</dbReference>
<dbReference type="eggNOG" id="KOG0055">
    <property type="taxonomic scope" value="Eukaryota"/>
</dbReference>
<keyword evidence="6 8" id="KW-1133">Transmembrane helix</keyword>
<dbReference type="CDD" id="cd18578">
    <property type="entry name" value="ABC_6TM_Pgp_ABCB1_D2_like"/>
    <property type="match status" value="1"/>
</dbReference>
<dbReference type="FunFam" id="3.40.50.300:FF:001471">
    <property type="entry name" value="P-loop containing nucleoside triphosphate hydrolase protein"/>
    <property type="match status" value="1"/>
</dbReference>